<sequence length="96" mass="10941">MSATMFSNSNEHEFMNVIIRLTGSWLSIHLVISNDTTVAELKTEIMDNIGVHPSHQTLFIHGKVMVNLHLLYNYGVQDGSVITLVTYDQPKLSRYY</sequence>
<dbReference type="AlphaFoldDB" id="A0AAV2SKJ4"/>
<dbReference type="EMBL" id="CAXKWB010075658">
    <property type="protein sequence ID" value="CAL4199490.1"/>
    <property type="molecule type" value="Genomic_DNA"/>
</dbReference>
<evidence type="ECO:0000313" key="2">
    <source>
        <dbReference type="EMBL" id="CAL4199490.1"/>
    </source>
</evidence>
<organism evidence="2 3">
    <name type="scientific">Meganyctiphanes norvegica</name>
    <name type="common">Northern krill</name>
    <name type="synonym">Thysanopoda norvegica</name>
    <dbReference type="NCBI Taxonomy" id="48144"/>
    <lineage>
        <taxon>Eukaryota</taxon>
        <taxon>Metazoa</taxon>
        <taxon>Ecdysozoa</taxon>
        <taxon>Arthropoda</taxon>
        <taxon>Crustacea</taxon>
        <taxon>Multicrustacea</taxon>
        <taxon>Malacostraca</taxon>
        <taxon>Eumalacostraca</taxon>
        <taxon>Eucarida</taxon>
        <taxon>Euphausiacea</taxon>
        <taxon>Euphausiidae</taxon>
        <taxon>Meganyctiphanes</taxon>
    </lineage>
</organism>
<evidence type="ECO:0000259" key="1">
    <source>
        <dbReference type="PROSITE" id="PS50053"/>
    </source>
</evidence>
<dbReference type="InterPro" id="IPR000626">
    <property type="entry name" value="Ubiquitin-like_dom"/>
</dbReference>
<dbReference type="Pfam" id="PF00240">
    <property type="entry name" value="ubiquitin"/>
    <property type="match status" value="1"/>
</dbReference>
<feature type="domain" description="Ubiquitin-like" evidence="1">
    <location>
        <begin position="15"/>
        <end position="85"/>
    </location>
</feature>
<comment type="caution">
    <text evidence="2">The sequence shown here is derived from an EMBL/GenBank/DDBJ whole genome shotgun (WGS) entry which is preliminary data.</text>
</comment>
<reference evidence="2 3" key="1">
    <citation type="submission" date="2024-05" db="EMBL/GenBank/DDBJ databases">
        <authorList>
            <person name="Wallberg A."/>
        </authorList>
    </citation>
    <scope>NUCLEOTIDE SEQUENCE [LARGE SCALE GENOMIC DNA]</scope>
</reference>
<dbReference type="InterPro" id="IPR029071">
    <property type="entry name" value="Ubiquitin-like_domsf"/>
</dbReference>
<dbReference type="SUPFAM" id="SSF54236">
    <property type="entry name" value="Ubiquitin-like"/>
    <property type="match status" value="1"/>
</dbReference>
<dbReference type="Proteomes" id="UP001497623">
    <property type="component" value="Unassembled WGS sequence"/>
</dbReference>
<name>A0AAV2SKJ4_MEGNR</name>
<protein>
    <recommendedName>
        <fullName evidence="1">Ubiquitin-like domain-containing protein</fullName>
    </recommendedName>
</protein>
<dbReference type="PROSITE" id="PS50053">
    <property type="entry name" value="UBIQUITIN_2"/>
    <property type="match status" value="1"/>
</dbReference>
<keyword evidence="3" id="KW-1185">Reference proteome</keyword>
<evidence type="ECO:0000313" key="3">
    <source>
        <dbReference type="Proteomes" id="UP001497623"/>
    </source>
</evidence>
<proteinExistence type="predicted"/>
<gene>
    <name evidence="2" type="ORF">MNOR_LOCUS37468</name>
</gene>
<accession>A0AAV2SKJ4</accession>
<dbReference type="Gene3D" id="3.10.20.90">
    <property type="entry name" value="Phosphatidylinositol 3-kinase Catalytic Subunit, Chain A, domain 1"/>
    <property type="match status" value="1"/>
</dbReference>